<evidence type="ECO:0000256" key="2">
    <source>
        <dbReference type="ARBA" id="ARBA00022555"/>
    </source>
</evidence>
<evidence type="ECO:0000256" key="8">
    <source>
        <dbReference type="ARBA" id="ARBA00023315"/>
    </source>
</evidence>
<reference evidence="11 12" key="1">
    <citation type="submission" date="2018-08" db="EMBL/GenBank/DDBJ databases">
        <title>Thalassotalea euphylliae genome.</title>
        <authorList>
            <person name="Summers S."/>
            <person name="Rice S.A."/>
            <person name="Freckelton M.L."/>
            <person name="Nedved B.T."/>
            <person name="Hadfield M.G."/>
        </authorList>
    </citation>
    <scope>NUCLEOTIDE SEQUENCE [LARGE SCALE GENOMIC DNA]</scope>
    <source>
        <strain evidence="11 12">H1</strain>
    </source>
</reference>
<dbReference type="AlphaFoldDB" id="A0A3E0TMD0"/>
<dbReference type="RefSeq" id="WP_116006845.1">
    <property type="nucleotide sequence ID" value="NZ_QUOU01000001.1"/>
</dbReference>
<keyword evidence="8 9" id="KW-0012">Acyltransferase</keyword>
<evidence type="ECO:0000256" key="5">
    <source>
        <dbReference type="ARBA" id="ARBA00022741"/>
    </source>
</evidence>
<dbReference type="CDD" id="cd04301">
    <property type="entry name" value="NAT_SF"/>
    <property type="match status" value="1"/>
</dbReference>
<dbReference type="PROSITE" id="PS51186">
    <property type="entry name" value="GNAT"/>
    <property type="match status" value="1"/>
</dbReference>
<proteinExistence type="inferred from homology"/>
<evidence type="ECO:0000256" key="7">
    <source>
        <dbReference type="ARBA" id="ARBA00022884"/>
    </source>
</evidence>
<dbReference type="Gene3D" id="3.40.50.11040">
    <property type="match status" value="1"/>
</dbReference>
<comment type="subcellular location">
    <subcellularLocation>
        <location evidence="9">Cytoplasm</location>
    </subcellularLocation>
</comment>
<dbReference type="PANTHER" id="PTHR10925">
    <property type="entry name" value="N-ACETYLTRANSFERASE 10"/>
    <property type="match status" value="1"/>
</dbReference>
<keyword evidence="2 9" id="KW-0820">tRNA-binding</keyword>
<protein>
    <recommendedName>
        <fullName evidence="9">tRNA(Met) cytidine acetyltransferase TmcA</fullName>
        <ecNumber evidence="9">2.3.1.193</ecNumber>
    </recommendedName>
</protein>
<dbReference type="Proteomes" id="UP000256478">
    <property type="component" value="Unassembled WGS sequence"/>
</dbReference>
<dbReference type="GO" id="GO:0002101">
    <property type="term" value="P:tRNA wobble cytosine modification"/>
    <property type="evidence" value="ECO:0007669"/>
    <property type="project" value="UniProtKB-UniRule"/>
</dbReference>
<keyword evidence="4 9" id="KW-0819">tRNA processing</keyword>
<dbReference type="InterPro" id="IPR007807">
    <property type="entry name" value="TcmA/NAT10_helicase"/>
</dbReference>
<organism evidence="11 12">
    <name type="scientific">Thalassotalea euphylliae</name>
    <dbReference type="NCBI Taxonomy" id="1655234"/>
    <lineage>
        <taxon>Bacteria</taxon>
        <taxon>Pseudomonadati</taxon>
        <taxon>Pseudomonadota</taxon>
        <taxon>Gammaproteobacteria</taxon>
        <taxon>Alteromonadales</taxon>
        <taxon>Colwelliaceae</taxon>
        <taxon>Thalassotalea</taxon>
    </lineage>
</organism>
<feature type="binding site" evidence="9">
    <location>
        <position position="439"/>
    </location>
    <ligand>
        <name>ATP</name>
        <dbReference type="ChEBI" id="CHEBI:30616"/>
    </ligand>
</feature>
<dbReference type="SUPFAM" id="SSF52540">
    <property type="entry name" value="P-loop containing nucleoside triphosphate hydrolases"/>
    <property type="match status" value="1"/>
</dbReference>
<evidence type="ECO:0000256" key="3">
    <source>
        <dbReference type="ARBA" id="ARBA00022679"/>
    </source>
</evidence>
<evidence type="ECO:0000313" key="11">
    <source>
        <dbReference type="EMBL" id="REL25719.1"/>
    </source>
</evidence>
<evidence type="ECO:0000256" key="1">
    <source>
        <dbReference type="ARBA" id="ARBA00022490"/>
    </source>
</evidence>
<dbReference type="InterPro" id="IPR000182">
    <property type="entry name" value="GNAT_dom"/>
</dbReference>
<dbReference type="HAMAP" id="MF_01886">
    <property type="entry name" value="tRNA_acetyltr_TmcA"/>
    <property type="match status" value="1"/>
</dbReference>
<keyword evidence="3 9" id="KW-0808">Transferase</keyword>
<dbReference type="Pfam" id="PF13718">
    <property type="entry name" value="GNAT_acetyltr_2"/>
    <property type="match status" value="1"/>
</dbReference>
<dbReference type="EC" id="2.3.1.193" evidence="9"/>
<dbReference type="Pfam" id="PF08351">
    <property type="entry name" value="TmcA_N"/>
    <property type="match status" value="1"/>
</dbReference>
<dbReference type="InterPro" id="IPR027417">
    <property type="entry name" value="P-loop_NTPase"/>
</dbReference>
<dbReference type="SUPFAM" id="SSF55729">
    <property type="entry name" value="Acyl-CoA N-acyltransferases (Nat)"/>
    <property type="match status" value="1"/>
</dbReference>
<comment type="function">
    <text evidence="9">Catalyzes the formation of N(4)-acetylcytidine (ac(4)C) at the wobble position of tRNA(Met), by using acetyl-CoA as an acetyl donor and ATP (or GTP).</text>
</comment>
<evidence type="ECO:0000256" key="6">
    <source>
        <dbReference type="ARBA" id="ARBA00022840"/>
    </source>
</evidence>
<evidence type="ECO:0000259" key="10">
    <source>
        <dbReference type="PROSITE" id="PS51186"/>
    </source>
</evidence>
<dbReference type="GO" id="GO:1990883">
    <property type="term" value="F:18S rRNA cytidine N-acetyltransferase activity"/>
    <property type="evidence" value="ECO:0007669"/>
    <property type="project" value="TreeGrafter"/>
</dbReference>
<dbReference type="OrthoDB" id="5578851at2"/>
<keyword evidence="6 9" id="KW-0067">ATP-binding</keyword>
<evidence type="ECO:0000256" key="4">
    <source>
        <dbReference type="ARBA" id="ARBA00022694"/>
    </source>
</evidence>
<evidence type="ECO:0000313" key="12">
    <source>
        <dbReference type="Proteomes" id="UP000256478"/>
    </source>
</evidence>
<keyword evidence="7 9" id="KW-0694">RNA-binding</keyword>
<feature type="binding site" evidence="9">
    <location>
        <position position="647"/>
    </location>
    <ligand>
        <name>acetyl-CoA</name>
        <dbReference type="ChEBI" id="CHEBI:57288"/>
    </ligand>
</feature>
<dbReference type="GO" id="GO:0005737">
    <property type="term" value="C:cytoplasm"/>
    <property type="evidence" value="ECO:0007669"/>
    <property type="project" value="UniProtKB-SubCell"/>
</dbReference>
<sequence length="829" mass="91081">MAPSPIAHAATTPGFQAYKQHLNANRHRGAIFLSGSLTWAIEWFLAHEVHSFAHQMGLLSGVMFSDQFAELVSDLGKANVSEGGQGSEEAKSNNREILCDSVEQGEHLASRDHLSQLKRVNSKTYRHHLGTENNLVFFADPQLNLDALAALSGTICAGGILYVWLGDGASKQAAGNQAATNNVSSTFIASHFVERLCLAAQRQPFIQLVQQNFVQQNNESSQLFAHDGYGNRQHSADTKMSSDQFGHDTLGERKFSEAKAVKPQVTTGQQAVIAHITRMLSKGRNKPLILTADRGRGKSTALAWASAELLQKAIRPLTIAITAPHSMALGVFFSQLGRTLPDGQLSQHCFSWQQHQIIFVPVDELLRAKPQADLLLVDEAAGVPVYLLEKLVKQYSRLVFASTIHGYEGAGKGFTGKFLPLLKAQGVAAQIMELNEPIRWAANDPLEQLMFDACLLNAHLPTLPTDLSRRLTSHPELIGYQCFSGQELAADEQMLEQIFAILVTAHYQTKPSDLKLLLDDPAMVILAQVIEQHVIGVALLISESITDQSLHPAIVKGQRRVKGQLVPQALAQQAQLPQALVFEYLRVMRIAVHPSLQNQGLGSQLLQATSDYAKSNYVKSNQTKDNQFDFVATSYAASPAVVNFWHRNGFTPVKLGFNRDASSGEHSLMMLKATSSAGQLSAFIELASREFYSAFASWLGDEFSALSYQLVTQLLAMAPSHTAESVSVRDWEKINAFKGNVNLYRLARPSLTIWLQAKLVSLGVQLSASCEVKEKQERHAIASSVQAQLDALKPLVAKCLMLHQDAQVCQRFGFTGKKALYQHLQQVIQ</sequence>
<dbReference type="InterPro" id="IPR016181">
    <property type="entry name" value="Acyl_CoA_acyltransferase"/>
</dbReference>
<comment type="catalytic activity">
    <reaction evidence="9">
        <text>cytidine(34) in elongator tRNA(Met) + acetyl-CoA + ATP + H2O = N(4)-acetylcytidine(34) in elongator tRNA(Met) + ADP + phosphate + CoA + H(+)</text>
        <dbReference type="Rhea" id="RHEA:43788"/>
        <dbReference type="Rhea" id="RHEA-COMP:10693"/>
        <dbReference type="Rhea" id="RHEA-COMP:10694"/>
        <dbReference type="ChEBI" id="CHEBI:15377"/>
        <dbReference type="ChEBI" id="CHEBI:15378"/>
        <dbReference type="ChEBI" id="CHEBI:30616"/>
        <dbReference type="ChEBI" id="CHEBI:43474"/>
        <dbReference type="ChEBI" id="CHEBI:57287"/>
        <dbReference type="ChEBI" id="CHEBI:57288"/>
        <dbReference type="ChEBI" id="CHEBI:74900"/>
        <dbReference type="ChEBI" id="CHEBI:82748"/>
        <dbReference type="ChEBI" id="CHEBI:456216"/>
        <dbReference type="EC" id="2.3.1.193"/>
    </reaction>
</comment>
<evidence type="ECO:0000256" key="9">
    <source>
        <dbReference type="HAMAP-Rule" id="MF_01886"/>
    </source>
</evidence>
<comment type="caution">
    <text evidence="11">The sequence shown here is derived from an EMBL/GenBank/DDBJ whole genome shotgun (WGS) entry which is preliminary data.</text>
</comment>
<dbReference type="Gene3D" id="3.40.630.30">
    <property type="match status" value="1"/>
</dbReference>
<dbReference type="GO" id="GO:0051392">
    <property type="term" value="F:tRNA cytidine N4-acetyltransferase activity"/>
    <property type="evidence" value="ECO:0007669"/>
    <property type="project" value="UniProtKB-UniRule"/>
</dbReference>
<dbReference type="InterPro" id="IPR024914">
    <property type="entry name" value="tRNA_acetyltr_TmcA"/>
</dbReference>
<feature type="binding site" evidence="9">
    <location>
        <position position="269"/>
    </location>
    <ligand>
        <name>ATP</name>
        <dbReference type="ChEBI" id="CHEBI:30616"/>
    </ligand>
</feature>
<dbReference type="InterPro" id="IPR032672">
    <property type="entry name" value="TmcA/NAT10/Kre33"/>
</dbReference>
<dbReference type="GO" id="GO:1904812">
    <property type="term" value="P:rRNA acetylation involved in maturation of SSU-rRNA"/>
    <property type="evidence" value="ECO:0007669"/>
    <property type="project" value="TreeGrafter"/>
</dbReference>
<dbReference type="Pfam" id="PF05127">
    <property type="entry name" value="NAT10_TcmA_helicase"/>
    <property type="match status" value="1"/>
</dbReference>
<name>A0A3E0TMD0_9GAMM</name>
<comment type="similarity">
    <text evidence="9">Belongs to the TmcA family.</text>
</comment>
<dbReference type="PANTHER" id="PTHR10925:SF5">
    <property type="entry name" value="RNA CYTIDINE ACETYLTRANSFERASE"/>
    <property type="match status" value="1"/>
</dbReference>
<gene>
    <name evidence="9" type="primary">tmcA</name>
    <name evidence="11" type="ORF">DXX93_03555</name>
</gene>
<dbReference type="EMBL" id="QUOU01000001">
    <property type="protein sequence ID" value="REL25719.1"/>
    <property type="molecule type" value="Genomic_DNA"/>
</dbReference>
<keyword evidence="5 9" id="KW-0547">Nucleotide-binding</keyword>
<feature type="binding site" evidence="9">
    <location>
        <begin position="590"/>
        <end position="592"/>
    </location>
    <ligand>
        <name>acetyl-CoA</name>
        <dbReference type="ChEBI" id="CHEBI:57288"/>
    </ligand>
</feature>
<feature type="domain" description="N-acetyltransferase" evidence="10">
    <location>
        <begin position="512"/>
        <end position="674"/>
    </location>
</feature>
<dbReference type="Gene3D" id="3.40.50.300">
    <property type="entry name" value="P-loop containing nucleotide triphosphate hydrolases"/>
    <property type="match status" value="1"/>
</dbReference>
<dbReference type="GO" id="GO:0000049">
    <property type="term" value="F:tRNA binding"/>
    <property type="evidence" value="ECO:0007669"/>
    <property type="project" value="UniProtKB-UniRule"/>
</dbReference>
<dbReference type="GO" id="GO:0005524">
    <property type="term" value="F:ATP binding"/>
    <property type="evidence" value="ECO:0007669"/>
    <property type="project" value="UniProtKB-UniRule"/>
</dbReference>
<accession>A0A3E0TMD0</accession>
<dbReference type="InterPro" id="IPR013562">
    <property type="entry name" value="TmcA/NAT10_N"/>
</dbReference>
<keyword evidence="1 9" id="KW-0963">Cytoplasm</keyword>
<comment type="caution">
    <text evidence="9">Lacks conserved residue(s) required for the propagation of feature annotation.</text>
</comment>
<dbReference type="GO" id="GO:0051391">
    <property type="term" value="P:tRNA acetylation"/>
    <property type="evidence" value="ECO:0007669"/>
    <property type="project" value="UniProtKB-UniRule"/>
</dbReference>